<dbReference type="PANTHER" id="PTHR10644">
    <property type="entry name" value="DNA REPAIR/RNA PROCESSING CPSF FAMILY"/>
    <property type="match status" value="1"/>
</dbReference>
<evidence type="ECO:0000313" key="7">
    <source>
        <dbReference type="EMBL" id="RKP05219.1"/>
    </source>
</evidence>
<organism evidence="7 8">
    <name type="scientific">Thamnocephalis sphaerospora</name>
    <dbReference type="NCBI Taxonomy" id="78915"/>
    <lineage>
        <taxon>Eukaryota</taxon>
        <taxon>Fungi</taxon>
        <taxon>Fungi incertae sedis</taxon>
        <taxon>Zoopagomycota</taxon>
        <taxon>Zoopagomycotina</taxon>
        <taxon>Zoopagomycetes</taxon>
        <taxon>Zoopagales</taxon>
        <taxon>Sigmoideomycetaceae</taxon>
        <taxon>Thamnocephalis</taxon>
    </lineage>
</organism>
<sequence>MFTLWKELVPPSAVEHVVSATLATTHDSLPNLVVGRGSMLQVFRVREEEVLDGGAYIKLAAKNVRKHARLELAYEQRLHGDIASMASVRTASSAKHGRDSLLLSFKDAKISLLEWCTATNTLVTVSIHHYEDDAYRREFLEDPGSIHICVEPSNRCAVMPIYGTRLAVIPFRQDSQLDGEGASIVIPFSEIGPEIKNVLSVRFLNNFYEPTLAVLYEPAETWTGRLQTRKDTCELVVVSLDLTNRKFPIIYRRDRLPYDCHTLLPVPAPLGGLFVIANSCLIYVDQGSPGVGVAVNARASACTSFSLREEQMQLGITLDASHYTFLTPYRLLITLAGGELFLAELIRDGRSITDIRLGKVGASVLTSCACTLGSSYFFLGSRVADSLLIQYTEARENAERRIPLTRQARQFMDLDAELYGEDVDVSENDTTLDRSFVKLYEFRVCDSLPSIGSITGLAVGRSTVAIADASEQDESGRLDLVLASGYGKNGALSVLRVLETGDELQELEKGDFFTTGQTLTAGSILDNTRIVQVDAFGVRLLNSDAQLMQLVPFGDAASRSRITAACMADPYILLISNMGRFAVLRADPQSRDLKMCQPLSLARDRRVVSGCICVDQGGTFVRVQDASQMASATNRVRSEVADAAHNSLAAEKQNEEMDDIDMELYGNADAPAEDMEAGADDANMPTVKADVDEEQQRDDQKPPGAESRVANEPDVSHWCMLYLEDGSLEIFSLPSMELVFSSPRFDLAPAVVIDAVAGEATRTTWPDEASAIREIVSVNFGQEGRDIHIAAVNTAGELFVYRPFVYVSDEQIASAVNGSSATAVERRLAVRFQRIFVDHLPRPTPPAAASGTDEAITTAMLGHTSATQRRIVPFTKIGGMSGLFLPGTDPAWLIYTPRRFVRLHPMEIPSVTCFTPFHNVHCPHGFLFYEQDSLHISQLPDGFIYDLQWPLRKVQLGRSAHHIAYHPPSETYAVATATQREFILKDDPTEIQENRTPGTTLPLVSAYALELFTPITWESIDRYEFEENERVLSMKCVTLATSQTTSGRSQFIAVGTGYVWGEDISTKGRIYIFDVMEVVPEPGRPQTNHKLKLRCKEEVKGAVSVVDGIQGHLLTSIGRQIILQDFEDTERLNGIAFLDAQIYLTSVACIKNMFLIGDLSKSIWFIGFQEEPPKVALLGKDTSPLAVTCNEFLIDGSTVYFAVADAEGGMHLFSYSPYNVQSFGGQKLIRRGDISLGAPVRAMLRLPRFSADGCAEQQLCVCALANGALGMLTPVPDKAYKRMQLLGARLVNGLQHVAGLNPRAYRAVAAKYRIAFNPIRSILDGDLLSTFVSLPIARRREMAKQARNKELQLLEDLTLTLRWSRDVF</sequence>
<evidence type="ECO:0000259" key="5">
    <source>
        <dbReference type="Pfam" id="PF10433"/>
    </source>
</evidence>
<evidence type="ECO:0000259" key="4">
    <source>
        <dbReference type="Pfam" id="PF03178"/>
    </source>
</evidence>
<protein>
    <submittedName>
        <fullName evidence="7">CPSF A subunit region-domain-containing protein</fullName>
    </submittedName>
</protein>
<dbReference type="InterPro" id="IPR018846">
    <property type="entry name" value="Beta-prop_RSE1/DDB1/CPSF1_1st"/>
</dbReference>
<evidence type="ECO:0000256" key="3">
    <source>
        <dbReference type="SAM" id="MobiDB-lite"/>
    </source>
</evidence>
<feature type="domain" description="RSE1/DDB1/CPSF1 second beta-propeller" evidence="6">
    <location>
        <begin position="496"/>
        <end position="939"/>
    </location>
</feature>
<proteinExistence type="predicted"/>
<name>A0A4V1IVT9_9FUNG</name>
<evidence type="ECO:0000256" key="1">
    <source>
        <dbReference type="ARBA" id="ARBA00004123"/>
    </source>
</evidence>
<dbReference type="Proteomes" id="UP000271241">
    <property type="component" value="Unassembled WGS sequence"/>
</dbReference>
<dbReference type="Pfam" id="PF03178">
    <property type="entry name" value="CPSF_A"/>
    <property type="match status" value="1"/>
</dbReference>
<evidence type="ECO:0000313" key="8">
    <source>
        <dbReference type="Proteomes" id="UP000271241"/>
    </source>
</evidence>
<dbReference type="Pfam" id="PF10433">
    <property type="entry name" value="Beta-prop_RSE1_1st"/>
    <property type="match status" value="1"/>
</dbReference>
<dbReference type="Gene3D" id="2.130.10.10">
    <property type="entry name" value="YVTN repeat-like/Quinoprotein amine dehydrogenase"/>
    <property type="match status" value="2"/>
</dbReference>
<dbReference type="InterPro" id="IPR004871">
    <property type="entry name" value="RSE1/DDB1/CPSF1_C"/>
</dbReference>
<dbReference type="InterPro" id="IPR050358">
    <property type="entry name" value="RSE1/DDB1/CFT1"/>
</dbReference>
<keyword evidence="8" id="KW-1185">Reference proteome</keyword>
<dbReference type="GO" id="GO:0003676">
    <property type="term" value="F:nucleic acid binding"/>
    <property type="evidence" value="ECO:0007669"/>
    <property type="project" value="InterPro"/>
</dbReference>
<dbReference type="InterPro" id="IPR058543">
    <property type="entry name" value="Beta-prop_RSE1/DDB1/CPSF1_2nd"/>
</dbReference>
<dbReference type="STRING" id="78915.A0A4V1IVT9"/>
<dbReference type="GO" id="GO:0005634">
    <property type="term" value="C:nucleus"/>
    <property type="evidence" value="ECO:0007669"/>
    <property type="project" value="UniProtKB-SubCell"/>
</dbReference>
<evidence type="ECO:0000259" key="6">
    <source>
        <dbReference type="Pfam" id="PF23726"/>
    </source>
</evidence>
<evidence type="ECO:0000256" key="2">
    <source>
        <dbReference type="ARBA" id="ARBA00023242"/>
    </source>
</evidence>
<keyword evidence="2" id="KW-0539">Nucleus</keyword>
<dbReference type="EMBL" id="KZ993213">
    <property type="protein sequence ID" value="RKP05219.1"/>
    <property type="molecule type" value="Genomic_DNA"/>
</dbReference>
<gene>
    <name evidence="7" type="ORF">THASP1DRAFT_32942</name>
</gene>
<accession>A0A4V1IVT9</accession>
<dbReference type="OrthoDB" id="6109at2759"/>
<feature type="region of interest" description="Disordered" evidence="3">
    <location>
        <begin position="690"/>
        <end position="711"/>
    </location>
</feature>
<reference evidence="8" key="1">
    <citation type="journal article" date="2018" name="Nat. Microbiol.">
        <title>Leveraging single-cell genomics to expand the fungal tree of life.</title>
        <authorList>
            <person name="Ahrendt S.R."/>
            <person name="Quandt C.A."/>
            <person name="Ciobanu D."/>
            <person name="Clum A."/>
            <person name="Salamov A."/>
            <person name="Andreopoulos B."/>
            <person name="Cheng J.F."/>
            <person name="Woyke T."/>
            <person name="Pelin A."/>
            <person name="Henrissat B."/>
            <person name="Reynolds N.K."/>
            <person name="Benny G.L."/>
            <person name="Smith M.E."/>
            <person name="James T.Y."/>
            <person name="Grigoriev I.V."/>
        </authorList>
    </citation>
    <scope>NUCLEOTIDE SEQUENCE [LARGE SCALE GENOMIC DNA]</scope>
    <source>
        <strain evidence="8">RSA 1356</strain>
    </source>
</reference>
<feature type="domain" description="RSE1/DDB1/CPSF1 C-terminal" evidence="4">
    <location>
        <begin position="1007"/>
        <end position="1332"/>
    </location>
</feature>
<feature type="domain" description="RSE1/DDB1/CPSF1 first beta-propeller" evidence="5">
    <location>
        <begin position="14"/>
        <end position="395"/>
    </location>
</feature>
<comment type="subcellular location">
    <subcellularLocation>
        <location evidence="1">Nucleus</location>
    </subcellularLocation>
</comment>
<dbReference type="InterPro" id="IPR015943">
    <property type="entry name" value="WD40/YVTN_repeat-like_dom_sf"/>
</dbReference>
<dbReference type="Pfam" id="PF23726">
    <property type="entry name" value="Beta-prop_RSE1_2nd"/>
    <property type="match status" value="1"/>
</dbReference>